<evidence type="ECO:0008006" key="4">
    <source>
        <dbReference type="Google" id="ProtNLM"/>
    </source>
</evidence>
<sequence length="294" mass="33348">MNYIKELNAFYDWLETNSLSTSAIALWHALMHINNKAGWAEEFGVAASVLCVKTGLADRTIRNARNELKQKGRIDWSSRKGNQSAMYKIISLLDTLPATVTGKPSGNDIKKDEEKALSEINADNVSDNHADKCADSSAGNHATLNKLNETKLNDINTNTTEVEENVFDDEFSELAKLYQNCIGQTNAFTSDWISFNKSTYGFQWVKNALLEAERQGIRTKSYVEKILSNWKNWGGMKLSTDKNISQSKVTPAKKTKFHNFEGRTEKYTAEQLDDAAERKRREYSERLKKQNEVL</sequence>
<feature type="compositionally biased region" description="Basic and acidic residues" evidence="1">
    <location>
        <begin position="275"/>
        <end position="294"/>
    </location>
</feature>
<evidence type="ECO:0000313" key="3">
    <source>
        <dbReference type="Proteomes" id="UP000184114"/>
    </source>
</evidence>
<reference evidence="3" key="1">
    <citation type="submission" date="2016-11" db="EMBL/GenBank/DDBJ databases">
        <authorList>
            <person name="Varghese N."/>
            <person name="Submissions S."/>
        </authorList>
    </citation>
    <scope>NUCLEOTIDE SEQUENCE [LARGE SCALE GENOMIC DNA]</scope>
    <source>
        <strain evidence="3">DSM 18095</strain>
    </source>
</reference>
<dbReference type="AlphaFoldDB" id="A0A1M4ZBA8"/>
<keyword evidence="3" id="KW-1185">Reference proteome</keyword>
<dbReference type="RefSeq" id="WP_174905295.1">
    <property type="nucleotide sequence ID" value="NZ_FQTY01000023.1"/>
</dbReference>
<feature type="region of interest" description="Disordered" evidence="1">
    <location>
        <begin position="271"/>
        <end position="294"/>
    </location>
</feature>
<dbReference type="InterPro" id="IPR034829">
    <property type="entry name" value="DnaD-like_sf"/>
</dbReference>
<proteinExistence type="predicted"/>
<dbReference type="EMBL" id="FQTY01000023">
    <property type="protein sequence ID" value="SHF14866.1"/>
    <property type="molecule type" value="Genomic_DNA"/>
</dbReference>
<name>A0A1M4ZBA8_9FIRM</name>
<accession>A0A1M4ZBA8</accession>
<evidence type="ECO:0000313" key="2">
    <source>
        <dbReference type="EMBL" id="SHF14866.1"/>
    </source>
</evidence>
<dbReference type="Gene3D" id="1.10.10.630">
    <property type="entry name" value="DnaD domain-like"/>
    <property type="match status" value="1"/>
</dbReference>
<dbReference type="STRING" id="1123404.SAMN02745784_02966"/>
<organism evidence="2 3">
    <name type="scientific">Tissierella praeacuta DSM 18095</name>
    <dbReference type="NCBI Taxonomy" id="1123404"/>
    <lineage>
        <taxon>Bacteria</taxon>
        <taxon>Bacillati</taxon>
        <taxon>Bacillota</taxon>
        <taxon>Tissierellia</taxon>
        <taxon>Tissierellales</taxon>
        <taxon>Tissierellaceae</taxon>
        <taxon>Tissierella</taxon>
    </lineage>
</organism>
<evidence type="ECO:0000256" key="1">
    <source>
        <dbReference type="SAM" id="MobiDB-lite"/>
    </source>
</evidence>
<protein>
    <recommendedName>
        <fullName evidence="4">DnaD and phage-associated domain-containing protein</fullName>
    </recommendedName>
</protein>
<gene>
    <name evidence="2" type="ORF">SAMN02745784_02966</name>
</gene>
<dbReference type="SUPFAM" id="SSF158499">
    <property type="entry name" value="DnaD domain-like"/>
    <property type="match status" value="1"/>
</dbReference>
<dbReference type="Proteomes" id="UP000184114">
    <property type="component" value="Unassembled WGS sequence"/>
</dbReference>
<dbReference type="GeneID" id="90996705"/>